<keyword evidence="5" id="KW-1185">Reference proteome</keyword>
<dbReference type="HAMAP" id="MF_01539">
    <property type="entry name" value="TmcAL"/>
    <property type="match status" value="1"/>
</dbReference>
<dbReference type="RefSeq" id="WP_021752520.1">
    <property type="nucleotide sequence ID" value="NZ_KI271808.1"/>
</dbReference>
<feature type="binding site" evidence="3">
    <location>
        <begin position="8"/>
        <end position="21"/>
    </location>
    <ligand>
        <name>ATP</name>
        <dbReference type="ChEBI" id="CHEBI:30616"/>
    </ligand>
</feature>
<dbReference type="InterPro" id="IPR014729">
    <property type="entry name" value="Rossmann-like_a/b/a_fold"/>
</dbReference>
<dbReference type="PANTHER" id="PTHR37825">
    <property type="entry name" value="TRNA(MET) CYTIDINE ACETATE LIGASE"/>
    <property type="match status" value="1"/>
</dbReference>
<comment type="caution">
    <text evidence="3">Lacks conserved residue(s) required for the propagation of feature annotation.</text>
</comment>
<keyword evidence="3" id="KW-0963">Cytoplasm</keyword>
<keyword evidence="2 3" id="KW-0819">tRNA processing</keyword>
<evidence type="ECO:0000313" key="4">
    <source>
        <dbReference type="EMBL" id="ERK56810.1"/>
    </source>
</evidence>
<name>U2Q235_9BACL</name>
<reference evidence="4 5" key="1">
    <citation type="submission" date="2013-08" db="EMBL/GenBank/DDBJ databases">
        <authorList>
            <person name="Weinstock G."/>
            <person name="Sodergren E."/>
            <person name="Wylie T."/>
            <person name="Fulton L."/>
            <person name="Fulton R."/>
            <person name="Fronick C."/>
            <person name="O'Laughlin M."/>
            <person name="Godfrey J."/>
            <person name="Miner T."/>
            <person name="Herter B."/>
            <person name="Appelbaum E."/>
            <person name="Cordes M."/>
            <person name="Lek S."/>
            <person name="Wollam A."/>
            <person name="Pepin K.H."/>
            <person name="Palsikar V.B."/>
            <person name="Mitreva M."/>
            <person name="Wilson R.K."/>
        </authorList>
    </citation>
    <scope>NUCLEOTIDE SEQUENCE [LARGE SCALE GENOMIC DNA]</scope>
    <source>
        <strain evidence="4 5">ATCC 700627</strain>
    </source>
</reference>
<feature type="binding site" evidence="3">
    <location>
        <position position="156"/>
    </location>
    <ligand>
        <name>ATP</name>
        <dbReference type="ChEBI" id="CHEBI:30616"/>
    </ligand>
</feature>
<dbReference type="Pfam" id="PF05636">
    <property type="entry name" value="HIGH_NTase1"/>
    <property type="match status" value="1"/>
</dbReference>
<feature type="binding site" evidence="3">
    <location>
        <position position="181"/>
    </location>
    <ligand>
        <name>ATP</name>
        <dbReference type="ChEBI" id="CHEBI:30616"/>
    </ligand>
</feature>
<feature type="binding site" evidence="3">
    <location>
        <position position="105"/>
    </location>
    <ligand>
        <name>ATP</name>
        <dbReference type="ChEBI" id="CHEBI:30616"/>
    </ligand>
</feature>
<accession>U2Q235</accession>
<dbReference type="SUPFAM" id="SSF52374">
    <property type="entry name" value="Nucleotidylyl transferase"/>
    <property type="match status" value="1"/>
</dbReference>
<gene>
    <name evidence="3" type="primary">tmcAL</name>
    <name evidence="4" type="ORF">HMPREF1983_01303</name>
</gene>
<dbReference type="GO" id="GO:0005737">
    <property type="term" value="C:cytoplasm"/>
    <property type="evidence" value="ECO:0007669"/>
    <property type="project" value="UniProtKB-SubCell"/>
</dbReference>
<evidence type="ECO:0000256" key="2">
    <source>
        <dbReference type="ARBA" id="ARBA00022694"/>
    </source>
</evidence>
<dbReference type="GO" id="GO:0005524">
    <property type="term" value="F:ATP binding"/>
    <property type="evidence" value="ECO:0007669"/>
    <property type="project" value="UniProtKB-KW"/>
</dbReference>
<dbReference type="InterPro" id="IPR008513">
    <property type="entry name" value="tRNA(Met)_cyd_acetate_ligase"/>
</dbReference>
<dbReference type="EC" id="6.3.4.-" evidence="3"/>
<keyword evidence="3" id="KW-0820">tRNA-binding</keyword>
<dbReference type="GO" id="GO:0000049">
    <property type="term" value="F:tRNA binding"/>
    <property type="evidence" value="ECO:0007669"/>
    <property type="project" value="UniProtKB-KW"/>
</dbReference>
<comment type="subcellular location">
    <subcellularLocation>
        <location evidence="3">Cytoplasm</location>
    </subcellularLocation>
</comment>
<sequence length="379" mass="43968">MSIRVGIIAEFNPFHNGHKYLIEQAKKYIKNHDGGEIVCVMSEYFTQRGEAAIVDGYSRAEEAVKNGCDMVVALPYVASVAFGDDFAEKSVEILVKMGITHLIFGTEETNMEKFSVLYNKQQKKDIKLKYKELLKQGYSHAKINSLLFDIDKNVPNFILAYSYYKALKKQAPNVKLIPIKRQGQNLNDSNLEKTKFLSATTLRKNIYKKEIENYLSAEMLEKLRNKKNIYLEDFYSFITYQINILGKIGLSNVYDINEGLENRIFNATQISKTYKNLIENIATKRYSNKKIQRNLLHILTNTTKEDYKKYFGTKVFRVLAIKKEKTHLIKEINNKKEIMLVTALNSKNAQYFEHDIKISRLYNLVAEDKDIFKKPVVII</sequence>
<dbReference type="HOGENOM" id="CLU_038915_0_2_9"/>
<protein>
    <recommendedName>
        <fullName evidence="3">tRNA(Met) cytidine acetate ligase</fullName>
        <ecNumber evidence="3">6.3.4.-</ecNumber>
    </recommendedName>
</protein>
<evidence type="ECO:0000256" key="3">
    <source>
        <dbReference type="HAMAP-Rule" id="MF_01539"/>
    </source>
</evidence>
<dbReference type="Gene3D" id="3.40.50.620">
    <property type="entry name" value="HUPs"/>
    <property type="match status" value="1"/>
</dbReference>
<dbReference type="GO" id="GO:0016879">
    <property type="term" value="F:ligase activity, forming carbon-nitrogen bonds"/>
    <property type="evidence" value="ECO:0007669"/>
    <property type="project" value="UniProtKB-UniRule"/>
</dbReference>
<dbReference type="GO" id="GO:0006400">
    <property type="term" value="P:tRNA modification"/>
    <property type="evidence" value="ECO:0007669"/>
    <property type="project" value="UniProtKB-UniRule"/>
</dbReference>
<evidence type="ECO:0000256" key="1">
    <source>
        <dbReference type="ARBA" id="ARBA00022598"/>
    </source>
</evidence>
<keyword evidence="3" id="KW-0067">ATP-binding</keyword>
<dbReference type="AlphaFoldDB" id="U2Q235"/>
<dbReference type="eggNOG" id="COG1323">
    <property type="taxonomic scope" value="Bacteria"/>
</dbReference>
<dbReference type="PATRIC" id="fig|1321820.3.peg.1263"/>
<comment type="similarity">
    <text evidence="3">Belongs to the TmcAL family.</text>
</comment>
<dbReference type="EMBL" id="AWVP01000080">
    <property type="protein sequence ID" value="ERK56810.1"/>
    <property type="molecule type" value="Genomic_DNA"/>
</dbReference>
<comment type="caution">
    <text evidence="4">The sequence shown here is derived from an EMBL/GenBank/DDBJ whole genome shotgun (WGS) entry which is preliminary data.</text>
</comment>
<keyword evidence="1 3" id="KW-0436">Ligase</keyword>
<dbReference type="PANTHER" id="PTHR37825:SF1">
    <property type="entry name" value="TRNA(MET) CYTIDINE ACETATE LIGASE"/>
    <property type="match status" value="1"/>
</dbReference>
<evidence type="ECO:0000313" key="5">
    <source>
        <dbReference type="Proteomes" id="UP000016637"/>
    </source>
</evidence>
<keyword evidence="3" id="KW-0547">Nucleotide-binding</keyword>
<organism evidence="4 5">
    <name type="scientific">Gemella bergeri ATCC 700627</name>
    <dbReference type="NCBI Taxonomy" id="1321820"/>
    <lineage>
        <taxon>Bacteria</taxon>
        <taxon>Bacillati</taxon>
        <taxon>Bacillota</taxon>
        <taxon>Bacilli</taxon>
        <taxon>Bacillales</taxon>
        <taxon>Gemellaceae</taxon>
        <taxon>Gemella</taxon>
    </lineage>
</organism>
<proteinExistence type="inferred from homology"/>
<keyword evidence="3" id="KW-0694">RNA-binding</keyword>
<comment type="function">
    <text evidence="3">Catalyzes the formation of N(4)-acetylcytidine (ac(4)C) at the wobble position of elongator tRNA(Met), using acetate and ATP as substrates. First activates an acetate ion to form acetyladenylate (Ac-AMP) and then transfers the acetyl group to tRNA to form ac(4)C34.</text>
</comment>
<dbReference type="Proteomes" id="UP000016637">
    <property type="component" value="Unassembled WGS sequence"/>
</dbReference>
<comment type="catalytic activity">
    <reaction evidence="3">
        <text>cytidine(34) in elongator tRNA(Met) + acetate + ATP = N(4)-acetylcytidine(34) in elongator tRNA(Met) + AMP + diphosphate</text>
        <dbReference type="Rhea" id="RHEA:58144"/>
        <dbReference type="Rhea" id="RHEA-COMP:10693"/>
        <dbReference type="Rhea" id="RHEA-COMP:10694"/>
        <dbReference type="ChEBI" id="CHEBI:30089"/>
        <dbReference type="ChEBI" id="CHEBI:30616"/>
        <dbReference type="ChEBI" id="CHEBI:33019"/>
        <dbReference type="ChEBI" id="CHEBI:74900"/>
        <dbReference type="ChEBI" id="CHEBI:82748"/>
        <dbReference type="ChEBI" id="CHEBI:456215"/>
    </reaction>
</comment>